<dbReference type="InterPro" id="IPR010994">
    <property type="entry name" value="RuvA_2-like"/>
</dbReference>
<keyword evidence="1 7" id="KW-0963">Cytoplasm</keyword>
<accession>A0AAE3HEK6</accession>
<feature type="domain" description="GIY-YIG" evidence="9">
    <location>
        <begin position="13"/>
        <end position="92"/>
    </location>
</feature>
<dbReference type="RefSeq" id="WP_257531171.1">
    <property type="nucleotide sequence ID" value="NZ_JANKAS010000007.1"/>
</dbReference>
<dbReference type="InterPro" id="IPR003583">
    <property type="entry name" value="Hlx-hairpin-Hlx_DNA-bd_motif"/>
</dbReference>
<name>A0AAE3HEK6_9FIRM</name>
<dbReference type="Pfam" id="PF08459">
    <property type="entry name" value="UvrC_RNaseH_dom"/>
    <property type="match status" value="1"/>
</dbReference>
<dbReference type="Gene3D" id="3.30.420.340">
    <property type="entry name" value="UvrC, RNAse H endonuclease domain"/>
    <property type="match status" value="1"/>
</dbReference>
<dbReference type="Pfam" id="PF14520">
    <property type="entry name" value="HHH_5"/>
    <property type="match status" value="1"/>
</dbReference>
<dbReference type="SUPFAM" id="SSF46600">
    <property type="entry name" value="C-terminal UvrC-binding domain of UvrB"/>
    <property type="match status" value="1"/>
</dbReference>
<evidence type="ECO:0000313" key="12">
    <source>
        <dbReference type="Proteomes" id="UP001205748"/>
    </source>
</evidence>
<proteinExistence type="inferred from homology"/>
<evidence type="ECO:0000256" key="6">
    <source>
        <dbReference type="ARBA" id="ARBA00023236"/>
    </source>
</evidence>
<dbReference type="Gene3D" id="1.10.150.20">
    <property type="entry name" value="5' to 3' exonuclease, C-terminal subdomain"/>
    <property type="match status" value="1"/>
</dbReference>
<sequence>MFNLEEQLKKLPEKPGVYIMKNQQDEIIYVGKAISLKNRVRQYFQSSKNHSVKVKSMVKQIVDFEYIVTDSELEALILECNLIKKHRPRYNVLLKDDKTYPYIKVTLQDPFPRVILTRQVRKDGAKYFGPYTSSFAVKQTLEAIKRAYPIRVCNRKIGPEGMTERPCLNYHIRQCIGPCRGDVHQGEYREMIDEIIQILDGKQEKLIEKLEAEMLEAAQNMEFEKASLLRDQIRGLHQIAEKQKIVSTSLSDQDVIAFARGIDEACVQVFFIRGGKLIGREHFMLNGVEEMERGEIMTQFVKQFYGGTPFIPKEILLQEEIDEAQIIHRWLSDKKGSKVVLRVPYKGEKKKLIDMVSKNAVITLEQFSDKMKREKEKGTKALKELQEILQLPTMPHRIEGFDISNIQGTDSVGSMVVIEGGKPKKSDYRRFKIKWVHGPNDYASMQEIVQRRLTRGMKEKKELEKENISPAQGKFSRLPDVIMIDGGLGHAQSVEKVLGELGIQIPVCGMVKDDKHRTRGLIYQGEEVYIEKSSPLFQMITRLQDEAHRFALSYHQSLRKKTSLYSVLDEIPGVGAVRKKALLKHYGGINGIKKATVEELKSIPGMNEATAQEVYNFFHTSHKK</sequence>
<comment type="function">
    <text evidence="7">The UvrABC repair system catalyzes the recognition and processing of DNA lesions. UvrC both incises the 5' and 3' sides of the lesion. The N-terminal half is responsible for the 3' incision and the C-terminal half is responsible for the 5' incision.</text>
</comment>
<evidence type="ECO:0000256" key="1">
    <source>
        <dbReference type="ARBA" id="ARBA00022490"/>
    </source>
</evidence>
<evidence type="ECO:0000313" key="11">
    <source>
        <dbReference type="EMBL" id="MCR1899136.1"/>
    </source>
</evidence>
<dbReference type="Proteomes" id="UP001205748">
    <property type="component" value="Unassembled WGS sequence"/>
</dbReference>
<comment type="subcellular location">
    <subcellularLocation>
        <location evidence="7">Cytoplasm</location>
    </subcellularLocation>
</comment>
<dbReference type="GO" id="GO:0003677">
    <property type="term" value="F:DNA binding"/>
    <property type="evidence" value="ECO:0007669"/>
    <property type="project" value="UniProtKB-UniRule"/>
</dbReference>
<dbReference type="GO" id="GO:0009380">
    <property type="term" value="C:excinuclease repair complex"/>
    <property type="evidence" value="ECO:0007669"/>
    <property type="project" value="InterPro"/>
</dbReference>
<dbReference type="NCBIfam" id="TIGR00194">
    <property type="entry name" value="uvrC"/>
    <property type="match status" value="1"/>
</dbReference>
<dbReference type="NCBIfam" id="NF001824">
    <property type="entry name" value="PRK00558.1-5"/>
    <property type="match status" value="1"/>
</dbReference>
<dbReference type="Gene3D" id="4.10.860.10">
    <property type="entry name" value="UVR domain"/>
    <property type="match status" value="1"/>
</dbReference>
<evidence type="ECO:0000256" key="4">
    <source>
        <dbReference type="ARBA" id="ARBA00022881"/>
    </source>
</evidence>
<keyword evidence="6 7" id="KW-0742">SOS response</keyword>
<evidence type="ECO:0000259" key="8">
    <source>
        <dbReference type="PROSITE" id="PS50151"/>
    </source>
</evidence>
<keyword evidence="4 7" id="KW-0267">Excision nuclease</keyword>
<dbReference type="InterPro" id="IPR047296">
    <property type="entry name" value="GIY-YIG_UvrC_Cho"/>
</dbReference>
<comment type="caution">
    <text evidence="11">The sequence shown here is derived from an EMBL/GenBank/DDBJ whole genome shotgun (WGS) entry which is preliminary data.</text>
</comment>
<keyword evidence="5 7" id="KW-0234">DNA repair</keyword>
<dbReference type="InterPro" id="IPR000305">
    <property type="entry name" value="GIY-YIG_endonuc"/>
</dbReference>
<dbReference type="InterPro" id="IPR050066">
    <property type="entry name" value="UvrABC_protein_C"/>
</dbReference>
<dbReference type="SMART" id="SM00278">
    <property type="entry name" value="HhH1"/>
    <property type="match status" value="2"/>
</dbReference>
<evidence type="ECO:0000256" key="2">
    <source>
        <dbReference type="ARBA" id="ARBA00022763"/>
    </source>
</evidence>
<dbReference type="InterPro" id="IPR001162">
    <property type="entry name" value="UvrC_RNase_H_dom"/>
</dbReference>
<dbReference type="EMBL" id="JANKAS010000007">
    <property type="protein sequence ID" value="MCR1899136.1"/>
    <property type="molecule type" value="Genomic_DNA"/>
</dbReference>
<dbReference type="PROSITE" id="PS50164">
    <property type="entry name" value="GIY_YIG"/>
    <property type="match status" value="1"/>
</dbReference>
<evidence type="ECO:0000259" key="9">
    <source>
        <dbReference type="PROSITE" id="PS50164"/>
    </source>
</evidence>
<keyword evidence="12" id="KW-1185">Reference proteome</keyword>
<evidence type="ECO:0000256" key="3">
    <source>
        <dbReference type="ARBA" id="ARBA00022769"/>
    </source>
</evidence>
<dbReference type="AlphaFoldDB" id="A0AAE3HEK6"/>
<dbReference type="FunFam" id="3.40.1440.10:FF:000001">
    <property type="entry name" value="UvrABC system protein C"/>
    <property type="match status" value="1"/>
</dbReference>
<keyword evidence="3 7" id="KW-0228">DNA excision</keyword>
<evidence type="ECO:0000256" key="5">
    <source>
        <dbReference type="ARBA" id="ARBA00023204"/>
    </source>
</evidence>
<dbReference type="InterPro" id="IPR038476">
    <property type="entry name" value="UvrC_RNase_H_dom_sf"/>
</dbReference>
<dbReference type="Pfam" id="PF01541">
    <property type="entry name" value="GIY-YIG"/>
    <property type="match status" value="1"/>
</dbReference>
<evidence type="ECO:0000256" key="7">
    <source>
        <dbReference type="HAMAP-Rule" id="MF_00203"/>
    </source>
</evidence>
<dbReference type="InterPro" id="IPR036876">
    <property type="entry name" value="UVR_dom_sf"/>
</dbReference>
<dbReference type="InterPro" id="IPR004791">
    <property type="entry name" value="UvrC"/>
</dbReference>
<dbReference type="GO" id="GO:0006289">
    <property type="term" value="P:nucleotide-excision repair"/>
    <property type="evidence" value="ECO:0007669"/>
    <property type="project" value="UniProtKB-UniRule"/>
</dbReference>
<dbReference type="Pfam" id="PF02151">
    <property type="entry name" value="UVR"/>
    <property type="match status" value="1"/>
</dbReference>
<reference evidence="11" key="1">
    <citation type="submission" date="2022-07" db="EMBL/GenBank/DDBJ databases">
        <title>Enhanced cultured diversity of the mouse gut microbiota enables custom-made synthetic communities.</title>
        <authorList>
            <person name="Afrizal A."/>
        </authorList>
    </citation>
    <scope>NUCLEOTIDE SEQUENCE</scope>
    <source>
        <strain evidence="11">DSM 28593</strain>
    </source>
</reference>
<feature type="domain" description="UVR" evidence="8">
    <location>
        <begin position="204"/>
        <end position="239"/>
    </location>
</feature>
<dbReference type="Pfam" id="PF22920">
    <property type="entry name" value="UvrC_RNaseH"/>
    <property type="match status" value="1"/>
</dbReference>
<dbReference type="HAMAP" id="MF_00203">
    <property type="entry name" value="UvrC"/>
    <property type="match status" value="1"/>
</dbReference>
<dbReference type="Gene3D" id="3.40.1440.10">
    <property type="entry name" value="GIY-YIG endonuclease"/>
    <property type="match status" value="1"/>
</dbReference>
<dbReference type="CDD" id="cd10434">
    <property type="entry name" value="GIY-YIG_UvrC_Cho"/>
    <property type="match status" value="1"/>
</dbReference>
<protein>
    <recommendedName>
        <fullName evidence="7">UvrABC system protein C</fullName>
        <shortName evidence="7">Protein UvrC</shortName>
    </recommendedName>
    <alternativeName>
        <fullName evidence="7">Excinuclease ABC subunit C</fullName>
    </alternativeName>
</protein>
<comment type="similarity">
    <text evidence="7">Belongs to the UvrC family.</text>
</comment>
<evidence type="ECO:0000259" key="10">
    <source>
        <dbReference type="PROSITE" id="PS50165"/>
    </source>
</evidence>
<keyword evidence="2 7" id="KW-0227">DNA damage</keyword>
<comment type="subunit">
    <text evidence="7">Interacts with UvrB in an incision complex.</text>
</comment>
<dbReference type="PANTHER" id="PTHR30562">
    <property type="entry name" value="UVRC/OXIDOREDUCTASE"/>
    <property type="match status" value="1"/>
</dbReference>
<dbReference type="InterPro" id="IPR035901">
    <property type="entry name" value="GIY-YIG_endonuc_sf"/>
</dbReference>
<dbReference type="PROSITE" id="PS50165">
    <property type="entry name" value="UVRC"/>
    <property type="match status" value="1"/>
</dbReference>
<dbReference type="PROSITE" id="PS50151">
    <property type="entry name" value="UVR"/>
    <property type="match status" value="1"/>
</dbReference>
<dbReference type="PANTHER" id="PTHR30562:SF1">
    <property type="entry name" value="UVRABC SYSTEM PROTEIN C"/>
    <property type="match status" value="1"/>
</dbReference>
<dbReference type="SMART" id="SM00465">
    <property type="entry name" value="GIYc"/>
    <property type="match status" value="1"/>
</dbReference>
<dbReference type="GO" id="GO:0009381">
    <property type="term" value="F:excinuclease ABC activity"/>
    <property type="evidence" value="ECO:0007669"/>
    <property type="project" value="UniProtKB-UniRule"/>
</dbReference>
<gene>
    <name evidence="7 11" type="primary">uvrC</name>
    <name evidence="11" type="ORF">NSA47_09085</name>
</gene>
<dbReference type="GO" id="GO:0009432">
    <property type="term" value="P:SOS response"/>
    <property type="evidence" value="ECO:0007669"/>
    <property type="project" value="UniProtKB-UniRule"/>
</dbReference>
<organism evidence="11 12">
    <name type="scientific">Irregularibacter muris</name>
    <dbReference type="NCBI Taxonomy" id="1796619"/>
    <lineage>
        <taxon>Bacteria</taxon>
        <taxon>Bacillati</taxon>
        <taxon>Bacillota</taxon>
        <taxon>Clostridia</taxon>
        <taxon>Eubacteriales</taxon>
        <taxon>Eubacteriaceae</taxon>
        <taxon>Irregularibacter</taxon>
    </lineage>
</organism>
<dbReference type="SUPFAM" id="SSF47781">
    <property type="entry name" value="RuvA domain 2-like"/>
    <property type="match status" value="1"/>
</dbReference>
<dbReference type="InterPro" id="IPR001943">
    <property type="entry name" value="UVR_dom"/>
</dbReference>
<dbReference type="SUPFAM" id="SSF82771">
    <property type="entry name" value="GIY-YIG endonuclease"/>
    <property type="match status" value="1"/>
</dbReference>
<feature type="domain" description="UvrC family homology region profile" evidence="10">
    <location>
        <begin position="255"/>
        <end position="498"/>
    </location>
</feature>
<dbReference type="GO" id="GO:0005737">
    <property type="term" value="C:cytoplasm"/>
    <property type="evidence" value="ECO:0007669"/>
    <property type="project" value="UniProtKB-SubCell"/>
</dbReference>